<dbReference type="RefSeq" id="XP_030385670.1">
    <property type="nucleotide sequence ID" value="XM_030529810.1"/>
</dbReference>
<dbReference type="GeneID" id="115632586"/>
<reference evidence="3" key="1">
    <citation type="submission" date="2025-08" db="UniProtKB">
        <authorList>
            <consortium name="RefSeq"/>
        </authorList>
    </citation>
    <scope>IDENTIFICATION</scope>
    <source>
        <strain evidence="3">11010-0011.00</strain>
        <tissue evidence="3">Whole body</tissue>
    </source>
</reference>
<protein>
    <submittedName>
        <fullName evidence="3">Uncharacterized protein LOC115632586</fullName>
    </submittedName>
</protein>
<feature type="chain" id="PRO_5026704772" evidence="1">
    <location>
        <begin position="21"/>
        <end position="95"/>
    </location>
</feature>
<dbReference type="Proteomes" id="UP000504634">
    <property type="component" value="Unplaced"/>
</dbReference>
<proteinExistence type="predicted"/>
<name>A0A6J2UC84_DROLE</name>
<evidence type="ECO:0000313" key="3">
    <source>
        <dbReference type="RefSeq" id="XP_030385670.1"/>
    </source>
</evidence>
<sequence length="95" mass="10110">MVPTAVMLLLLVLRLQAAVAGNIPNAAEEVDVPPEHRAAPPMPMQPMPAFAGFAPPPAYPLFYQAALLPFGRYSASHSIGHPHRQLLLVVPPNAA</sequence>
<keyword evidence="1" id="KW-0732">Signal</keyword>
<feature type="signal peptide" evidence="1">
    <location>
        <begin position="1"/>
        <end position="20"/>
    </location>
</feature>
<gene>
    <name evidence="3" type="primary">LOC115632586</name>
</gene>
<accession>A0A6J2UC84</accession>
<evidence type="ECO:0000313" key="2">
    <source>
        <dbReference type="Proteomes" id="UP000504634"/>
    </source>
</evidence>
<dbReference type="AlphaFoldDB" id="A0A6J2UC84"/>
<evidence type="ECO:0000256" key="1">
    <source>
        <dbReference type="SAM" id="SignalP"/>
    </source>
</evidence>
<organism evidence="2 3">
    <name type="scientific">Drosophila lebanonensis</name>
    <name type="common">Fruit fly</name>
    <name type="synonym">Scaptodrosophila lebanonensis</name>
    <dbReference type="NCBI Taxonomy" id="7225"/>
    <lineage>
        <taxon>Eukaryota</taxon>
        <taxon>Metazoa</taxon>
        <taxon>Ecdysozoa</taxon>
        <taxon>Arthropoda</taxon>
        <taxon>Hexapoda</taxon>
        <taxon>Insecta</taxon>
        <taxon>Pterygota</taxon>
        <taxon>Neoptera</taxon>
        <taxon>Endopterygota</taxon>
        <taxon>Diptera</taxon>
        <taxon>Brachycera</taxon>
        <taxon>Muscomorpha</taxon>
        <taxon>Ephydroidea</taxon>
        <taxon>Drosophilidae</taxon>
        <taxon>Scaptodrosophila</taxon>
    </lineage>
</organism>
<keyword evidence="2" id="KW-1185">Reference proteome</keyword>